<keyword evidence="2" id="KW-0479">Metal-binding</keyword>
<dbReference type="PANTHER" id="PTHR33337">
    <property type="entry name" value="GFA DOMAIN-CONTAINING PROTEIN"/>
    <property type="match status" value="1"/>
</dbReference>
<feature type="compositionally biased region" description="Low complexity" evidence="5">
    <location>
        <begin position="1"/>
        <end position="22"/>
    </location>
</feature>
<evidence type="ECO:0000256" key="5">
    <source>
        <dbReference type="SAM" id="MobiDB-lite"/>
    </source>
</evidence>
<dbReference type="InterPro" id="IPR006913">
    <property type="entry name" value="CENP-V/GFA"/>
</dbReference>
<dbReference type="Gene3D" id="3.90.1590.10">
    <property type="entry name" value="glutathione-dependent formaldehyde- activating enzyme (gfa)"/>
    <property type="match status" value="1"/>
</dbReference>
<evidence type="ECO:0000256" key="2">
    <source>
        <dbReference type="ARBA" id="ARBA00022723"/>
    </source>
</evidence>
<evidence type="ECO:0000256" key="3">
    <source>
        <dbReference type="ARBA" id="ARBA00022833"/>
    </source>
</evidence>
<dbReference type="PROSITE" id="PS51891">
    <property type="entry name" value="CENP_V_GFA"/>
    <property type="match status" value="1"/>
</dbReference>
<evidence type="ECO:0000256" key="1">
    <source>
        <dbReference type="ARBA" id="ARBA00005495"/>
    </source>
</evidence>
<keyword evidence="3" id="KW-0862">Zinc</keyword>
<evidence type="ECO:0000313" key="8">
    <source>
        <dbReference type="Proteomes" id="UP001320420"/>
    </source>
</evidence>
<sequence>MAAAASTSPAPSTDPTATTTLITEKKEEEGEETRRLTVRCQCGAVEFPTPAAQPTRLFHCHCTECQKQSGSAFGTSAIYPAADLFPLARDLEAKLGLYTRPTDRGGVMDCYFCAACGSRLFHRLRDGADGGAPRATVSIKGGCIEGLDWGRQRDGGGAHIYVRSAVMRIPPDWEQYDTVPPSMQ</sequence>
<evidence type="ECO:0000259" key="6">
    <source>
        <dbReference type="PROSITE" id="PS51891"/>
    </source>
</evidence>
<gene>
    <name evidence="7" type="ORF">SLS62_000501</name>
</gene>
<dbReference type="SUPFAM" id="SSF51316">
    <property type="entry name" value="Mss4-like"/>
    <property type="match status" value="1"/>
</dbReference>
<keyword evidence="8" id="KW-1185">Reference proteome</keyword>
<comment type="caution">
    <text evidence="7">The sequence shown here is derived from an EMBL/GenBank/DDBJ whole genome shotgun (WGS) entry which is preliminary data.</text>
</comment>
<protein>
    <recommendedName>
        <fullName evidence="6">CENP-V/GFA domain-containing protein</fullName>
    </recommendedName>
</protein>
<dbReference type="Proteomes" id="UP001320420">
    <property type="component" value="Unassembled WGS sequence"/>
</dbReference>
<dbReference type="InterPro" id="IPR011057">
    <property type="entry name" value="Mss4-like_sf"/>
</dbReference>
<accession>A0AAN9V1I0</accession>
<comment type="similarity">
    <text evidence="1">Belongs to the Gfa family.</text>
</comment>
<dbReference type="EMBL" id="JAKJXP020000002">
    <property type="protein sequence ID" value="KAK7757486.1"/>
    <property type="molecule type" value="Genomic_DNA"/>
</dbReference>
<proteinExistence type="inferred from homology"/>
<feature type="domain" description="CENP-V/GFA" evidence="6">
    <location>
        <begin position="36"/>
        <end position="150"/>
    </location>
</feature>
<keyword evidence="4" id="KW-0456">Lyase</keyword>
<reference evidence="7 8" key="1">
    <citation type="submission" date="2024-02" db="EMBL/GenBank/DDBJ databases">
        <title>De novo assembly and annotation of 12 fungi associated with fruit tree decline syndrome in Ontario, Canada.</title>
        <authorList>
            <person name="Sulman M."/>
            <person name="Ellouze W."/>
            <person name="Ilyukhin E."/>
        </authorList>
    </citation>
    <scope>NUCLEOTIDE SEQUENCE [LARGE SCALE GENOMIC DNA]</scope>
    <source>
        <strain evidence="7 8">M11/M66-122</strain>
    </source>
</reference>
<organism evidence="7 8">
    <name type="scientific">Diatrype stigma</name>
    <dbReference type="NCBI Taxonomy" id="117547"/>
    <lineage>
        <taxon>Eukaryota</taxon>
        <taxon>Fungi</taxon>
        <taxon>Dikarya</taxon>
        <taxon>Ascomycota</taxon>
        <taxon>Pezizomycotina</taxon>
        <taxon>Sordariomycetes</taxon>
        <taxon>Xylariomycetidae</taxon>
        <taxon>Xylariales</taxon>
        <taxon>Diatrypaceae</taxon>
        <taxon>Diatrype</taxon>
    </lineage>
</organism>
<dbReference type="AlphaFoldDB" id="A0AAN9V1I0"/>
<evidence type="ECO:0000256" key="4">
    <source>
        <dbReference type="ARBA" id="ARBA00023239"/>
    </source>
</evidence>
<dbReference type="Pfam" id="PF04828">
    <property type="entry name" value="GFA"/>
    <property type="match status" value="1"/>
</dbReference>
<dbReference type="GO" id="GO:0046872">
    <property type="term" value="F:metal ion binding"/>
    <property type="evidence" value="ECO:0007669"/>
    <property type="project" value="UniProtKB-KW"/>
</dbReference>
<evidence type="ECO:0000313" key="7">
    <source>
        <dbReference type="EMBL" id="KAK7757486.1"/>
    </source>
</evidence>
<dbReference type="GO" id="GO:0016846">
    <property type="term" value="F:carbon-sulfur lyase activity"/>
    <property type="evidence" value="ECO:0007669"/>
    <property type="project" value="InterPro"/>
</dbReference>
<feature type="region of interest" description="Disordered" evidence="5">
    <location>
        <begin position="1"/>
        <end position="30"/>
    </location>
</feature>
<name>A0AAN9V1I0_9PEZI</name>
<dbReference type="PANTHER" id="PTHR33337:SF3">
    <property type="entry name" value="CENP-V_GFA DOMAIN-CONTAINING PROTEIN"/>
    <property type="match status" value="1"/>
</dbReference>